<evidence type="ECO:0000313" key="3">
    <source>
        <dbReference type="EMBL" id="GAT50722.1"/>
    </source>
</evidence>
<feature type="chain" id="PRO_5047442485" description="DUF5648 domain-containing protein" evidence="1">
    <location>
        <begin position="20"/>
        <end position="193"/>
    </location>
</feature>
<dbReference type="InterPro" id="IPR043708">
    <property type="entry name" value="DUF5648"/>
</dbReference>
<feature type="domain" description="DUF5648" evidence="2">
    <location>
        <begin position="50"/>
        <end position="190"/>
    </location>
</feature>
<evidence type="ECO:0000259" key="2">
    <source>
        <dbReference type="Pfam" id="PF18885"/>
    </source>
</evidence>
<keyword evidence="1" id="KW-0732">Signal</keyword>
<feature type="signal peptide" evidence="1">
    <location>
        <begin position="1"/>
        <end position="19"/>
    </location>
</feature>
<protein>
    <recommendedName>
        <fullName evidence="2">DUF5648 domain-containing protein</fullName>
    </recommendedName>
</protein>
<dbReference type="Pfam" id="PF18885">
    <property type="entry name" value="DUF5648"/>
    <property type="match status" value="1"/>
</dbReference>
<evidence type="ECO:0000256" key="1">
    <source>
        <dbReference type="SAM" id="SignalP"/>
    </source>
</evidence>
<organism evidence="3 4">
    <name type="scientific">Mycena chlorophos</name>
    <name type="common">Agaric fungus</name>
    <name type="synonym">Agaricus chlorophos</name>
    <dbReference type="NCBI Taxonomy" id="658473"/>
    <lineage>
        <taxon>Eukaryota</taxon>
        <taxon>Fungi</taxon>
        <taxon>Dikarya</taxon>
        <taxon>Basidiomycota</taxon>
        <taxon>Agaricomycotina</taxon>
        <taxon>Agaricomycetes</taxon>
        <taxon>Agaricomycetidae</taxon>
        <taxon>Agaricales</taxon>
        <taxon>Marasmiineae</taxon>
        <taxon>Mycenaceae</taxon>
        <taxon>Mycena</taxon>
    </lineage>
</organism>
<accession>A0ABQ0LJN1</accession>
<name>A0ABQ0LJN1_MYCCL</name>
<dbReference type="Proteomes" id="UP000815677">
    <property type="component" value="Unassembled WGS sequence"/>
</dbReference>
<keyword evidence="4" id="KW-1185">Reference proteome</keyword>
<gene>
    <name evidence="3" type="ORF">MCHLO_07930</name>
</gene>
<sequence>MRAFSPLLALFAATVSGMAVVAPDVQYQVVLNTNNRFPDCPQSSAEPTKLVRLFNADTETFMYSTAPGFGTEAEARDGYEFDAVAASVFLTPQPSTVPFYHLLNKETSTSFYTRHERERDAVLAEDPEGLLWVDHGVAAYVFPRRMCGAKPFYRAHNMHSGSWFFSTSEQELDQMVANEGYTTPAIAGFVLLA</sequence>
<dbReference type="EMBL" id="DF846604">
    <property type="protein sequence ID" value="GAT50722.1"/>
    <property type="molecule type" value="Genomic_DNA"/>
</dbReference>
<proteinExistence type="predicted"/>
<reference evidence="3" key="1">
    <citation type="submission" date="2014-09" db="EMBL/GenBank/DDBJ databases">
        <title>Genome sequence of the luminous mushroom Mycena chlorophos for searching fungal bioluminescence genes.</title>
        <authorList>
            <person name="Tanaka Y."/>
            <person name="Kasuga D."/>
            <person name="Oba Y."/>
            <person name="Hase S."/>
            <person name="Sato K."/>
            <person name="Oba Y."/>
            <person name="Sakakibara Y."/>
        </authorList>
    </citation>
    <scope>NUCLEOTIDE SEQUENCE</scope>
</reference>
<evidence type="ECO:0000313" key="4">
    <source>
        <dbReference type="Proteomes" id="UP000815677"/>
    </source>
</evidence>